<dbReference type="InterPro" id="IPR011705">
    <property type="entry name" value="BACK"/>
</dbReference>
<dbReference type="Gene3D" id="3.30.710.10">
    <property type="entry name" value="Potassium Channel Kv1.1, Chain A"/>
    <property type="match status" value="1"/>
</dbReference>
<dbReference type="Gene3D" id="2.120.10.80">
    <property type="entry name" value="Kelch-type beta propeller"/>
    <property type="match status" value="1"/>
</dbReference>
<reference evidence="9 10" key="1">
    <citation type="submission" date="2023-01" db="EMBL/GenBank/DDBJ databases">
        <authorList>
            <person name="Whitehead M."/>
        </authorList>
    </citation>
    <scope>NUCLEOTIDE SEQUENCE [LARGE SCALE GENOMIC DNA]</scope>
</reference>
<dbReference type="InterPro" id="IPR017096">
    <property type="entry name" value="BTB-kelch_protein"/>
</dbReference>
<dbReference type="InterPro" id="IPR006652">
    <property type="entry name" value="Kelch_1"/>
</dbReference>
<dbReference type="Proteomes" id="UP001160148">
    <property type="component" value="Unassembled WGS sequence"/>
</dbReference>
<gene>
    <name evidence="9" type="ORF">MEUPH1_LOCUS26792</name>
</gene>
<evidence type="ECO:0000256" key="2">
    <source>
        <dbReference type="ARBA" id="ARBA00013699"/>
    </source>
</evidence>
<protein>
    <recommendedName>
        <fullName evidence="2">Kelch-like protein diablo</fullName>
    </recommendedName>
</protein>
<dbReference type="PROSITE" id="PS50097">
    <property type="entry name" value="BTB"/>
    <property type="match status" value="1"/>
</dbReference>
<accession>A0AAV0XXY1</accession>
<evidence type="ECO:0000259" key="8">
    <source>
        <dbReference type="PROSITE" id="PS50097"/>
    </source>
</evidence>
<keyword evidence="6" id="KW-0009">Actin-binding</keyword>
<dbReference type="FunFam" id="1.25.40.420:FF:000001">
    <property type="entry name" value="Kelch-like family member 12"/>
    <property type="match status" value="1"/>
</dbReference>
<comment type="pathway">
    <text evidence="1">Protein modification; protein ubiquitination.</text>
</comment>
<name>A0AAV0XXY1_9HEMI</name>
<dbReference type="SUPFAM" id="SSF54695">
    <property type="entry name" value="POZ domain"/>
    <property type="match status" value="1"/>
</dbReference>
<comment type="function">
    <text evidence="7">Probable substrate-specific adapter of an E3 ubiquitin-protein ligase complex which mediates the ubiquitination and subsequent proteasomal degradation of target proteins. May have a role in synapse differentiation and growth.</text>
</comment>
<evidence type="ECO:0000313" key="10">
    <source>
        <dbReference type="Proteomes" id="UP001160148"/>
    </source>
</evidence>
<sequence length="593" mass="68230">MATPESKRIRLSPQDLQNTANANEEVETNVILKIPNGLYYKNFDKMRKNEQLCDIKIIAKNGEEIRAHKVVLAANSKYFNIMFNSQFKESKEFEIQIQDLDPHALSLLIDFIYTSELAVNVQNVQEILNGICLLQLDETIRSECIDYIKSRIDPANCLGMKEMAERLGLRDFYTFSLSYALVHFSQVYKKEEFLLITFDQILQIINSEDLCANEENVYESVMKWIKYDIENRNKHLPDLMEYVRLPIVSQKFFECTVDKEPLLKSNNNCIKYLDKAYAGHTVFGTALEAPHSIRTQYRQNYTEYVVIMGKRAEHHLPLLFNINTNQCRTIPTIVPLNRKGETYLLDDGRLFDLGGIERNEDCFLKSAHIFDANTKNWTPIQQMHKSHSKSNIVQIGCRIFVIDSYDSEYYNIKRDKWFKINSLNNKYRIDYAVIALNGFVYAVGGYFEGCEVKSVEQFDPKANIWKNVAPMLHGRVAPALCALNGCMYAIGGKEFIGNRSLSLVEKYDPSTDSWEEVTKLNHARSHAGAVAVNGKIYVFGGFHSNFTIEVFCPYKKTWSVLPTTVLSSLKMYGACNAFNVKLHLKSEIFKLID</sequence>
<keyword evidence="10" id="KW-1185">Reference proteome</keyword>
<dbReference type="PIRSF" id="PIRSF037037">
    <property type="entry name" value="Kelch-like_protein_gigaxonin"/>
    <property type="match status" value="1"/>
</dbReference>
<keyword evidence="5" id="KW-0833">Ubl conjugation pathway</keyword>
<keyword evidence="4" id="KW-0677">Repeat</keyword>
<evidence type="ECO:0000256" key="4">
    <source>
        <dbReference type="ARBA" id="ARBA00022737"/>
    </source>
</evidence>
<dbReference type="Pfam" id="PF00651">
    <property type="entry name" value="BTB"/>
    <property type="match status" value="1"/>
</dbReference>
<dbReference type="Pfam" id="PF01344">
    <property type="entry name" value="Kelch_1"/>
    <property type="match status" value="3"/>
</dbReference>
<feature type="domain" description="BTB" evidence="8">
    <location>
        <begin position="53"/>
        <end position="121"/>
    </location>
</feature>
<dbReference type="SUPFAM" id="SSF117281">
    <property type="entry name" value="Kelch motif"/>
    <property type="match status" value="2"/>
</dbReference>
<dbReference type="InterPro" id="IPR015915">
    <property type="entry name" value="Kelch-typ_b-propeller"/>
</dbReference>
<dbReference type="Pfam" id="PF07707">
    <property type="entry name" value="BACK"/>
    <property type="match status" value="1"/>
</dbReference>
<comment type="caution">
    <text evidence="9">The sequence shown here is derived from an EMBL/GenBank/DDBJ whole genome shotgun (WGS) entry which is preliminary data.</text>
</comment>
<dbReference type="SMART" id="SM00875">
    <property type="entry name" value="BACK"/>
    <property type="match status" value="1"/>
</dbReference>
<keyword evidence="3" id="KW-0880">Kelch repeat</keyword>
<dbReference type="Gene3D" id="1.25.40.420">
    <property type="match status" value="1"/>
</dbReference>
<dbReference type="PANTHER" id="PTHR24412">
    <property type="entry name" value="KELCH PROTEIN"/>
    <property type="match status" value="1"/>
</dbReference>
<evidence type="ECO:0000256" key="1">
    <source>
        <dbReference type="ARBA" id="ARBA00004906"/>
    </source>
</evidence>
<dbReference type="InterPro" id="IPR011333">
    <property type="entry name" value="SKP1/BTB/POZ_sf"/>
</dbReference>
<evidence type="ECO:0000256" key="6">
    <source>
        <dbReference type="ARBA" id="ARBA00023203"/>
    </source>
</evidence>
<evidence type="ECO:0000313" key="9">
    <source>
        <dbReference type="EMBL" id="CAI6372988.1"/>
    </source>
</evidence>
<organism evidence="9 10">
    <name type="scientific">Macrosiphum euphorbiae</name>
    <name type="common">potato aphid</name>
    <dbReference type="NCBI Taxonomy" id="13131"/>
    <lineage>
        <taxon>Eukaryota</taxon>
        <taxon>Metazoa</taxon>
        <taxon>Ecdysozoa</taxon>
        <taxon>Arthropoda</taxon>
        <taxon>Hexapoda</taxon>
        <taxon>Insecta</taxon>
        <taxon>Pterygota</taxon>
        <taxon>Neoptera</taxon>
        <taxon>Paraneoptera</taxon>
        <taxon>Hemiptera</taxon>
        <taxon>Sternorrhyncha</taxon>
        <taxon>Aphidomorpha</taxon>
        <taxon>Aphidoidea</taxon>
        <taxon>Aphididae</taxon>
        <taxon>Macrosiphini</taxon>
        <taxon>Macrosiphum</taxon>
    </lineage>
</organism>
<dbReference type="PANTHER" id="PTHR24412:SF451">
    <property type="entry name" value="KELCH-LIKE PROTEIN 20"/>
    <property type="match status" value="1"/>
</dbReference>
<dbReference type="SMART" id="SM00612">
    <property type="entry name" value="Kelch"/>
    <property type="match status" value="4"/>
</dbReference>
<dbReference type="InterPro" id="IPR000210">
    <property type="entry name" value="BTB/POZ_dom"/>
</dbReference>
<evidence type="ECO:0000256" key="7">
    <source>
        <dbReference type="ARBA" id="ARBA00043912"/>
    </source>
</evidence>
<evidence type="ECO:0000256" key="3">
    <source>
        <dbReference type="ARBA" id="ARBA00022441"/>
    </source>
</evidence>
<dbReference type="GO" id="GO:0003779">
    <property type="term" value="F:actin binding"/>
    <property type="evidence" value="ECO:0007669"/>
    <property type="project" value="UniProtKB-KW"/>
</dbReference>
<evidence type="ECO:0000256" key="5">
    <source>
        <dbReference type="ARBA" id="ARBA00022786"/>
    </source>
</evidence>
<dbReference type="AlphaFoldDB" id="A0AAV0XXY1"/>
<proteinExistence type="predicted"/>
<dbReference type="SMART" id="SM00225">
    <property type="entry name" value="BTB"/>
    <property type="match status" value="1"/>
</dbReference>
<dbReference type="EMBL" id="CARXXK010001085">
    <property type="protein sequence ID" value="CAI6372988.1"/>
    <property type="molecule type" value="Genomic_DNA"/>
</dbReference>